<protein>
    <submittedName>
        <fullName evidence="2">Acetyl-CoA synthase</fullName>
    </submittedName>
</protein>
<keyword evidence="3" id="KW-1185">Reference proteome</keyword>
<organism evidence="2 3">
    <name type="scientific">Acetivibrio straminisolvens JCM 21531</name>
    <dbReference type="NCBI Taxonomy" id="1294263"/>
    <lineage>
        <taxon>Bacteria</taxon>
        <taxon>Bacillati</taxon>
        <taxon>Bacillota</taxon>
        <taxon>Clostridia</taxon>
        <taxon>Eubacteriales</taxon>
        <taxon>Oscillospiraceae</taxon>
        <taxon>Acetivibrio</taxon>
    </lineage>
</organism>
<dbReference type="GO" id="GO:0051536">
    <property type="term" value="F:iron-sulfur cluster binding"/>
    <property type="evidence" value="ECO:0007669"/>
    <property type="project" value="InterPro"/>
</dbReference>
<dbReference type="Proteomes" id="UP000019109">
    <property type="component" value="Unassembled WGS sequence"/>
</dbReference>
<gene>
    <name evidence="2" type="ORF">JCM21531_98</name>
</gene>
<dbReference type="CDD" id="cd00207">
    <property type="entry name" value="fer2"/>
    <property type="match status" value="1"/>
</dbReference>
<dbReference type="Pfam" id="PF00111">
    <property type="entry name" value="Fer2"/>
    <property type="match status" value="1"/>
</dbReference>
<dbReference type="InterPro" id="IPR001041">
    <property type="entry name" value="2Fe-2S_ferredoxin-type"/>
</dbReference>
<dbReference type="PANTHER" id="PTHR42895">
    <property type="entry name" value="IRON-SULFUR CLUSTER-BINDING PROTEIN-RELATED"/>
    <property type="match status" value="1"/>
</dbReference>
<dbReference type="Gene3D" id="3.10.20.30">
    <property type="match status" value="1"/>
</dbReference>
<sequence>MAEVVFYPHNKSINVKEGTTILEAARSAGVIIESPCNGAGTCGKCKVRLEREFLQNVLAKGKHCLLEEEEKLGYVLACEAQITGDIKVDLSENKQNTTLKILSKGQSFDIA</sequence>
<feature type="domain" description="2Fe-2S ferredoxin-type" evidence="1">
    <location>
        <begin position="2"/>
        <end position="94"/>
    </location>
</feature>
<evidence type="ECO:0000259" key="1">
    <source>
        <dbReference type="PROSITE" id="PS51085"/>
    </source>
</evidence>
<accession>W4V211</accession>
<dbReference type="STRING" id="1294263.JCM21531_98"/>
<comment type="caution">
    <text evidence="2">The sequence shown here is derived from an EMBL/GenBank/DDBJ whole genome shotgun (WGS) entry which is preliminary data.</text>
</comment>
<proteinExistence type="predicted"/>
<dbReference type="SUPFAM" id="SSF54292">
    <property type="entry name" value="2Fe-2S ferredoxin-like"/>
    <property type="match status" value="1"/>
</dbReference>
<evidence type="ECO:0000313" key="3">
    <source>
        <dbReference type="Proteomes" id="UP000019109"/>
    </source>
</evidence>
<dbReference type="EMBL" id="BAVR01000001">
    <property type="protein sequence ID" value="GAE86774.1"/>
    <property type="molecule type" value="Genomic_DNA"/>
</dbReference>
<evidence type="ECO:0000313" key="2">
    <source>
        <dbReference type="EMBL" id="GAE86774.1"/>
    </source>
</evidence>
<dbReference type="RefSeq" id="WP_243466957.1">
    <property type="nucleotide sequence ID" value="NZ_BAVR01000001.1"/>
</dbReference>
<dbReference type="PROSITE" id="PS51085">
    <property type="entry name" value="2FE2S_FER_2"/>
    <property type="match status" value="1"/>
</dbReference>
<dbReference type="AlphaFoldDB" id="W4V211"/>
<name>W4V211_9FIRM</name>
<dbReference type="PANTHER" id="PTHR42895:SF2">
    <property type="entry name" value="IRON-SULFUR CLUSTER PROTEIN"/>
    <property type="match status" value="1"/>
</dbReference>
<dbReference type="InterPro" id="IPR012675">
    <property type="entry name" value="Beta-grasp_dom_sf"/>
</dbReference>
<dbReference type="InterPro" id="IPR052911">
    <property type="entry name" value="Corrinoid_activation_enz"/>
</dbReference>
<reference evidence="2" key="1">
    <citation type="journal article" date="2014" name="Genome Announc.">
        <title>Draft Genome Sequence of Clostridium straminisolvens Strain JCM 21531T, Isolated from a Cellulose-Degrading Bacterial Community.</title>
        <authorList>
            <person name="Yuki M."/>
            <person name="Oshima K."/>
            <person name="Suda W."/>
            <person name="Sakamoto M."/>
            <person name="Kitamura K."/>
            <person name="Iida T."/>
            <person name="Hattori M."/>
            <person name="Ohkuma M."/>
        </authorList>
    </citation>
    <scope>NUCLEOTIDE SEQUENCE [LARGE SCALE GENOMIC DNA]</scope>
    <source>
        <strain evidence="2">JCM 21531</strain>
    </source>
</reference>
<dbReference type="InterPro" id="IPR036010">
    <property type="entry name" value="2Fe-2S_ferredoxin-like_sf"/>
</dbReference>